<evidence type="ECO:0000313" key="2">
    <source>
        <dbReference type="Proteomes" id="UP000283895"/>
    </source>
</evidence>
<dbReference type="OrthoDB" id="420564at2759"/>
<protein>
    <submittedName>
        <fullName evidence="1">Uncharacterized protein</fullName>
    </submittedName>
</protein>
<organism evidence="1 2">
    <name type="scientific">Cytospora schulzeri</name>
    <dbReference type="NCBI Taxonomy" id="448051"/>
    <lineage>
        <taxon>Eukaryota</taxon>
        <taxon>Fungi</taxon>
        <taxon>Dikarya</taxon>
        <taxon>Ascomycota</taxon>
        <taxon>Pezizomycotina</taxon>
        <taxon>Sordariomycetes</taxon>
        <taxon>Sordariomycetidae</taxon>
        <taxon>Diaporthales</taxon>
        <taxon>Cytosporaceae</taxon>
        <taxon>Cytospora</taxon>
    </lineage>
</organism>
<dbReference type="AlphaFoldDB" id="A0A423VK72"/>
<name>A0A423VK72_9PEZI</name>
<reference evidence="1 2" key="1">
    <citation type="submission" date="2015-09" db="EMBL/GenBank/DDBJ databases">
        <title>Host preference determinants of Valsa canker pathogens revealed by comparative genomics.</title>
        <authorList>
            <person name="Yin Z."/>
            <person name="Huang L."/>
        </authorList>
    </citation>
    <scope>NUCLEOTIDE SEQUENCE [LARGE SCALE GENOMIC DNA]</scope>
    <source>
        <strain evidence="1 2">03-1</strain>
    </source>
</reference>
<dbReference type="Proteomes" id="UP000283895">
    <property type="component" value="Unassembled WGS sequence"/>
</dbReference>
<dbReference type="EMBL" id="LKEA01000056">
    <property type="protein sequence ID" value="ROV91345.1"/>
    <property type="molecule type" value="Genomic_DNA"/>
</dbReference>
<gene>
    <name evidence="1" type="ORF">VMCG_09679</name>
</gene>
<comment type="caution">
    <text evidence="1">The sequence shown here is derived from an EMBL/GenBank/DDBJ whole genome shotgun (WGS) entry which is preliminary data.</text>
</comment>
<sequence>MAKKCFCGRYFGSEGALLQHQRSSAVPICTSAFMNPFDGTRLPMPKSASQTLLERFKGLRPRDKWMVRDIGVEVRSIMATSLQLSGLETPVSSSSASRVICTYNWANMAQPTVYVPGGAPVYQSIPLPIKVQPDSGFRYVDQNASRLPKYPFEVVFHAVEKMEPTFRFDSIDVLLNRNSLRKFFDFCMGRTQDSFRVNLFLVNNTLIIERCVKSPKEYLNNSGGSGFGHNFEQATTRLPPGLQDSSSHHRVLRYKLGGLECAVRFEVDASYDDPNESVVQVSGAGIPSGVSQRDDIESLGASLSSMALGNSANTPAANDISMRAITRGSGTPQTSVAELKSHTINKGRPKAIPQLWFGRTRYLITGYHQSGIFAEVKVDDLSKNLVDWENKEANQNGLRKMTLLLSRLRDVVGMTEGKDCVAIYEKGVGSALRVFVSTSGKGPLPDSIIEKFWEAEA</sequence>
<keyword evidence="2" id="KW-1185">Reference proteome</keyword>
<dbReference type="STRING" id="356882.A0A423VK72"/>
<evidence type="ECO:0000313" key="1">
    <source>
        <dbReference type="EMBL" id="ROV91345.1"/>
    </source>
</evidence>
<dbReference type="PANTHER" id="PTHR35179">
    <property type="entry name" value="PROTEIN CBG02620"/>
    <property type="match status" value="1"/>
</dbReference>
<dbReference type="PANTHER" id="PTHR35179:SF1">
    <property type="entry name" value="INTEGRAL MEMBRANE PROTEIN"/>
    <property type="match status" value="1"/>
</dbReference>
<accession>A0A423VK72</accession>
<proteinExistence type="predicted"/>